<reference evidence="2" key="3">
    <citation type="submission" date="2022-06" db="UniProtKB">
        <authorList>
            <consortium name="EnsemblPlants"/>
        </authorList>
    </citation>
    <scope>IDENTIFICATION</scope>
</reference>
<feature type="compositionally biased region" description="Basic residues" evidence="1">
    <location>
        <begin position="36"/>
        <end position="45"/>
    </location>
</feature>
<dbReference type="Gramene" id="TuG1812G0400000598.01.T01">
    <property type="protein sequence ID" value="TuG1812G0400000598.01.T01"/>
    <property type="gene ID" value="TuG1812G0400000598.01"/>
</dbReference>
<feature type="region of interest" description="Disordered" evidence="1">
    <location>
        <begin position="1"/>
        <end position="147"/>
    </location>
</feature>
<feature type="compositionally biased region" description="Basic residues" evidence="1">
    <location>
        <begin position="1"/>
        <end position="10"/>
    </location>
</feature>
<feature type="compositionally biased region" description="Basic and acidic residues" evidence="1">
    <location>
        <begin position="130"/>
        <end position="147"/>
    </location>
</feature>
<protein>
    <submittedName>
        <fullName evidence="2">Uncharacterized protein</fullName>
    </submittedName>
</protein>
<dbReference type="AlphaFoldDB" id="A0A8R7U319"/>
<feature type="compositionally biased region" description="Basic residues" evidence="1">
    <location>
        <begin position="52"/>
        <end position="67"/>
    </location>
</feature>
<proteinExistence type="predicted"/>
<name>A0A8R7U319_TRIUA</name>
<reference evidence="2" key="2">
    <citation type="submission" date="2018-03" db="EMBL/GenBank/DDBJ databases">
        <title>The Triticum urartu genome reveals the dynamic nature of wheat genome evolution.</title>
        <authorList>
            <person name="Ling H."/>
            <person name="Ma B."/>
            <person name="Shi X."/>
            <person name="Liu H."/>
            <person name="Dong L."/>
            <person name="Sun H."/>
            <person name="Cao Y."/>
            <person name="Gao Q."/>
            <person name="Zheng S."/>
            <person name="Li Y."/>
            <person name="Yu Y."/>
            <person name="Du H."/>
            <person name="Qi M."/>
            <person name="Li Y."/>
            <person name="Yu H."/>
            <person name="Cui Y."/>
            <person name="Wang N."/>
            <person name="Chen C."/>
            <person name="Wu H."/>
            <person name="Zhao Y."/>
            <person name="Zhang J."/>
            <person name="Li Y."/>
            <person name="Zhou W."/>
            <person name="Zhang B."/>
            <person name="Hu W."/>
            <person name="Eijk M."/>
            <person name="Tang J."/>
            <person name="Witsenboer H."/>
            <person name="Zhao S."/>
            <person name="Li Z."/>
            <person name="Zhang A."/>
            <person name="Wang D."/>
            <person name="Liang C."/>
        </authorList>
    </citation>
    <scope>NUCLEOTIDE SEQUENCE [LARGE SCALE GENOMIC DNA]</scope>
    <source>
        <strain evidence="2">cv. G1812</strain>
    </source>
</reference>
<reference evidence="3" key="1">
    <citation type="journal article" date="2013" name="Nature">
        <title>Draft genome of the wheat A-genome progenitor Triticum urartu.</title>
        <authorList>
            <person name="Ling H.Q."/>
            <person name="Zhao S."/>
            <person name="Liu D."/>
            <person name="Wang J."/>
            <person name="Sun H."/>
            <person name="Zhang C."/>
            <person name="Fan H."/>
            <person name="Li D."/>
            <person name="Dong L."/>
            <person name="Tao Y."/>
            <person name="Gao C."/>
            <person name="Wu H."/>
            <person name="Li Y."/>
            <person name="Cui Y."/>
            <person name="Guo X."/>
            <person name="Zheng S."/>
            <person name="Wang B."/>
            <person name="Yu K."/>
            <person name="Liang Q."/>
            <person name="Yang W."/>
            <person name="Lou X."/>
            <person name="Chen J."/>
            <person name="Feng M."/>
            <person name="Jian J."/>
            <person name="Zhang X."/>
            <person name="Luo G."/>
            <person name="Jiang Y."/>
            <person name="Liu J."/>
            <person name="Wang Z."/>
            <person name="Sha Y."/>
            <person name="Zhang B."/>
            <person name="Wu H."/>
            <person name="Tang D."/>
            <person name="Shen Q."/>
            <person name="Xue P."/>
            <person name="Zou S."/>
            <person name="Wang X."/>
            <person name="Liu X."/>
            <person name="Wang F."/>
            <person name="Yang Y."/>
            <person name="An X."/>
            <person name="Dong Z."/>
            <person name="Zhang K."/>
            <person name="Zhang X."/>
            <person name="Luo M.C."/>
            <person name="Dvorak J."/>
            <person name="Tong Y."/>
            <person name="Wang J."/>
            <person name="Yang H."/>
            <person name="Li Z."/>
            <person name="Wang D."/>
            <person name="Zhang A."/>
            <person name="Wang J."/>
        </authorList>
    </citation>
    <scope>NUCLEOTIDE SEQUENCE</scope>
    <source>
        <strain evidence="3">cv. G1812</strain>
    </source>
</reference>
<evidence type="ECO:0000313" key="3">
    <source>
        <dbReference type="Proteomes" id="UP000015106"/>
    </source>
</evidence>
<feature type="compositionally biased region" description="Basic and acidic residues" evidence="1">
    <location>
        <begin position="79"/>
        <end position="92"/>
    </location>
</feature>
<evidence type="ECO:0000313" key="2">
    <source>
        <dbReference type="EnsemblPlants" id="TuG1812G0400000598.01.T01"/>
    </source>
</evidence>
<sequence length="167" mass="18312">MRRRVLHRRHPDPAGLRSRRRDLRPQPHRGLFPRRCAARPPRRRPAPSPSHPHGRRSPAGRRCCRGRRGGETQGGKNGVRREAGGVRRRGEAQDYQGAEGDHEFGPEGGQGARGEGAGRAQGRGSQGGGGEHRREDAGTGRQDCSRVRGRDLWPGCLVICCSTSFGH</sequence>
<feature type="compositionally biased region" description="Gly residues" evidence="1">
    <location>
        <begin position="106"/>
        <end position="129"/>
    </location>
</feature>
<organism evidence="2 3">
    <name type="scientific">Triticum urartu</name>
    <name type="common">Red wild einkorn</name>
    <name type="synonym">Crithodium urartu</name>
    <dbReference type="NCBI Taxonomy" id="4572"/>
    <lineage>
        <taxon>Eukaryota</taxon>
        <taxon>Viridiplantae</taxon>
        <taxon>Streptophyta</taxon>
        <taxon>Embryophyta</taxon>
        <taxon>Tracheophyta</taxon>
        <taxon>Spermatophyta</taxon>
        <taxon>Magnoliopsida</taxon>
        <taxon>Liliopsida</taxon>
        <taxon>Poales</taxon>
        <taxon>Poaceae</taxon>
        <taxon>BOP clade</taxon>
        <taxon>Pooideae</taxon>
        <taxon>Triticodae</taxon>
        <taxon>Triticeae</taxon>
        <taxon>Triticinae</taxon>
        <taxon>Triticum</taxon>
    </lineage>
</organism>
<evidence type="ECO:0000256" key="1">
    <source>
        <dbReference type="SAM" id="MobiDB-lite"/>
    </source>
</evidence>
<keyword evidence="3" id="KW-1185">Reference proteome</keyword>
<dbReference type="EnsemblPlants" id="TuG1812G0400000598.01.T01">
    <property type="protein sequence ID" value="TuG1812G0400000598.01.T01"/>
    <property type="gene ID" value="TuG1812G0400000598.01"/>
</dbReference>
<dbReference type="Proteomes" id="UP000015106">
    <property type="component" value="Chromosome 4"/>
</dbReference>
<accession>A0A8R7U319</accession>